<reference evidence="2" key="1">
    <citation type="submission" date="2022-11" db="UniProtKB">
        <authorList>
            <consortium name="WormBaseParasite"/>
        </authorList>
    </citation>
    <scope>IDENTIFICATION</scope>
</reference>
<dbReference type="Proteomes" id="UP000887580">
    <property type="component" value="Unplaced"/>
</dbReference>
<evidence type="ECO:0000313" key="2">
    <source>
        <dbReference type="WBParaSite" id="PS1159_v2.g23037.t1"/>
    </source>
</evidence>
<sequence>MSSGAGAAVSNFQMVHSLMAPGYYTSAKRGQLNGFSIEFVKDIAELYGVGTVSEAAANTISTHVNCLIKLILIAARSNRIASGRLNFDIDDLYVAAKDLGIN</sequence>
<name>A0AC35G1C5_9BILA</name>
<proteinExistence type="predicted"/>
<protein>
    <submittedName>
        <fullName evidence="2">Uncharacterized protein</fullName>
    </submittedName>
</protein>
<dbReference type="WBParaSite" id="PS1159_v2.g23037.t1">
    <property type="protein sequence ID" value="PS1159_v2.g23037.t1"/>
    <property type="gene ID" value="PS1159_v2.g23037"/>
</dbReference>
<organism evidence="1 2">
    <name type="scientific">Panagrolaimus sp. PS1159</name>
    <dbReference type="NCBI Taxonomy" id="55785"/>
    <lineage>
        <taxon>Eukaryota</taxon>
        <taxon>Metazoa</taxon>
        <taxon>Ecdysozoa</taxon>
        <taxon>Nematoda</taxon>
        <taxon>Chromadorea</taxon>
        <taxon>Rhabditida</taxon>
        <taxon>Tylenchina</taxon>
        <taxon>Panagrolaimomorpha</taxon>
        <taxon>Panagrolaimoidea</taxon>
        <taxon>Panagrolaimidae</taxon>
        <taxon>Panagrolaimus</taxon>
    </lineage>
</organism>
<evidence type="ECO:0000313" key="1">
    <source>
        <dbReference type="Proteomes" id="UP000887580"/>
    </source>
</evidence>
<accession>A0AC35G1C5</accession>